<proteinExistence type="predicted"/>
<comment type="caution">
    <text evidence="1">The sequence shown here is derived from an EMBL/GenBank/DDBJ whole genome shotgun (WGS) entry which is preliminary data.</text>
</comment>
<sequence>MQNEVNEKLNNYDFGKTKQETIRIVKSRLENMSEAIIQKVSHFVNNLDDQLPKENCVPHHFLKFAEKAIIFASSSYGQPSIPLPGREFKISICDFPRTRVFGNIFSSIFIESLLDINSQKSLKEFTKSIENLYQ</sequence>
<gene>
    <name evidence="1" type="ORF">M9Y10_002180</name>
</gene>
<keyword evidence="2" id="KW-1185">Reference proteome</keyword>
<evidence type="ECO:0000313" key="1">
    <source>
        <dbReference type="EMBL" id="KAK8899857.1"/>
    </source>
</evidence>
<name>A0ABR2L930_9EUKA</name>
<reference evidence="1 2" key="1">
    <citation type="submission" date="2024-04" db="EMBL/GenBank/DDBJ databases">
        <title>Tritrichomonas musculus Genome.</title>
        <authorList>
            <person name="Alves-Ferreira E."/>
            <person name="Grigg M."/>
            <person name="Lorenzi H."/>
            <person name="Galac M."/>
        </authorList>
    </citation>
    <scope>NUCLEOTIDE SEQUENCE [LARGE SCALE GENOMIC DNA]</scope>
    <source>
        <strain evidence="1 2">EAF2021</strain>
    </source>
</reference>
<dbReference type="EMBL" id="JAPFFF010000001">
    <property type="protein sequence ID" value="KAK8899857.1"/>
    <property type="molecule type" value="Genomic_DNA"/>
</dbReference>
<accession>A0ABR2L930</accession>
<protein>
    <submittedName>
        <fullName evidence="1">Uncharacterized protein</fullName>
    </submittedName>
</protein>
<dbReference type="Proteomes" id="UP001470230">
    <property type="component" value="Unassembled WGS sequence"/>
</dbReference>
<organism evidence="1 2">
    <name type="scientific">Tritrichomonas musculus</name>
    <dbReference type="NCBI Taxonomy" id="1915356"/>
    <lineage>
        <taxon>Eukaryota</taxon>
        <taxon>Metamonada</taxon>
        <taxon>Parabasalia</taxon>
        <taxon>Tritrichomonadida</taxon>
        <taxon>Tritrichomonadidae</taxon>
        <taxon>Tritrichomonas</taxon>
    </lineage>
</organism>
<evidence type="ECO:0000313" key="2">
    <source>
        <dbReference type="Proteomes" id="UP001470230"/>
    </source>
</evidence>